<proteinExistence type="predicted"/>
<organism evidence="3 4">
    <name type="scientific">Calocera cornea HHB12733</name>
    <dbReference type="NCBI Taxonomy" id="1353952"/>
    <lineage>
        <taxon>Eukaryota</taxon>
        <taxon>Fungi</taxon>
        <taxon>Dikarya</taxon>
        <taxon>Basidiomycota</taxon>
        <taxon>Agaricomycotina</taxon>
        <taxon>Dacrymycetes</taxon>
        <taxon>Dacrymycetales</taxon>
        <taxon>Dacrymycetaceae</taxon>
        <taxon>Calocera</taxon>
    </lineage>
</organism>
<evidence type="ECO:0000313" key="4">
    <source>
        <dbReference type="Proteomes" id="UP000076842"/>
    </source>
</evidence>
<evidence type="ECO:0000313" key="3">
    <source>
        <dbReference type="EMBL" id="KZT56146.1"/>
    </source>
</evidence>
<reference evidence="3 4" key="1">
    <citation type="journal article" date="2016" name="Mol. Biol. Evol.">
        <title>Comparative Genomics of Early-Diverging Mushroom-Forming Fungi Provides Insights into the Origins of Lignocellulose Decay Capabilities.</title>
        <authorList>
            <person name="Nagy L.G."/>
            <person name="Riley R."/>
            <person name="Tritt A."/>
            <person name="Adam C."/>
            <person name="Daum C."/>
            <person name="Floudas D."/>
            <person name="Sun H."/>
            <person name="Yadav J.S."/>
            <person name="Pangilinan J."/>
            <person name="Larsson K.H."/>
            <person name="Matsuura K."/>
            <person name="Barry K."/>
            <person name="Labutti K."/>
            <person name="Kuo R."/>
            <person name="Ohm R.A."/>
            <person name="Bhattacharya S.S."/>
            <person name="Shirouzu T."/>
            <person name="Yoshinaga Y."/>
            <person name="Martin F.M."/>
            <person name="Grigoriev I.V."/>
            <person name="Hibbett D.S."/>
        </authorList>
    </citation>
    <scope>NUCLEOTIDE SEQUENCE [LARGE SCALE GENOMIC DNA]</scope>
    <source>
        <strain evidence="3 4">HHB12733</strain>
    </source>
</reference>
<dbReference type="InterPro" id="IPR057962">
    <property type="entry name" value="SPT23_MGA2_DBD"/>
</dbReference>
<feature type="compositionally biased region" description="Polar residues" evidence="1">
    <location>
        <begin position="1"/>
        <end position="19"/>
    </location>
</feature>
<name>A0A165F445_9BASI</name>
<dbReference type="EMBL" id="KV423982">
    <property type="protein sequence ID" value="KZT56146.1"/>
    <property type="molecule type" value="Genomic_DNA"/>
</dbReference>
<gene>
    <name evidence="3" type="ORF">CALCODRAFT_324105</name>
</gene>
<evidence type="ECO:0000256" key="1">
    <source>
        <dbReference type="SAM" id="MobiDB-lite"/>
    </source>
</evidence>
<feature type="region of interest" description="Disordered" evidence="1">
    <location>
        <begin position="248"/>
        <end position="277"/>
    </location>
</feature>
<feature type="compositionally biased region" description="Basic and acidic residues" evidence="1">
    <location>
        <begin position="264"/>
        <end position="277"/>
    </location>
</feature>
<protein>
    <recommendedName>
        <fullName evidence="2">SPT23/MGA2-like DNA-binding domain-containing protein</fullName>
    </recommendedName>
</protein>
<dbReference type="OrthoDB" id="71307at2759"/>
<feature type="region of interest" description="Disordered" evidence="1">
    <location>
        <begin position="1"/>
        <end position="21"/>
    </location>
</feature>
<dbReference type="AlphaFoldDB" id="A0A165F445"/>
<sequence length="320" mass="35289">MLTAHMRSSVTDQTSSGQNYPDFLSPSLQLYPFAAQPHDSVTQQLLNFPSLALQSPTAFSPLQTLLKQEPPGDASMPGLMYPLSQEGSPTDYSTSYFYSTSHPQTPASSSESPQPVSATVETQFDSRADAEVVYPPPSISGLKISLPSIPLVGAKSRVETQIKVIVQLTMPDGDPLAGRRVGTWKWIKLEKGAALRKRPRNAAKNISEPKPSEVLQLVATVHPASQPSLTAYRCASCHQREVKRTARKLALRVRPPPSPSPSPDGHHNPKSRDNAEEELDEKRMVIFNCADLQELREGEISLPTRLVCYCRHHREKLGFM</sequence>
<dbReference type="Proteomes" id="UP000076842">
    <property type="component" value="Unassembled WGS sequence"/>
</dbReference>
<evidence type="ECO:0000259" key="2">
    <source>
        <dbReference type="Pfam" id="PF25603"/>
    </source>
</evidence>
<dbReference type="InParanoid" id="A0A165F445"/>
<dbReference type="STRING" id="1353952.A0A165F445"/>
<dbReference type="Pfam" id="PF25603">
    <property type="entry name" value="SPT23_MGA2_DBD"/>
    <property type="match status" value="1"/>
</dbReference>
<feature type="region of interest" description="Disordered" evidence="1">
    <location>
        <begin position="67"/>
        <end position="116"/>
    </location>
</feature>
<feature type="domain" description="SPT23/MGA2-like DNA-binding" evidence="2">
    <location>
        <begin position="148"/>
        <end position="319"/>
    </location>
</feature>
<keyword evidence="4" id="KW-1185">Reference proteome</keyword>
<feature type="compositionally biased region" description="Polar residues" evidence="1">
    <location>
        <begin position="102"/>
        <end position="116"/>
    </location>
</feature>
<feature type="compositionally biased region" description="Low complexity" evidence="1">
    <location>
        <begin position="88"/>
        <end position="101"/>
    </location>
</feature>
<accession>A0A165F445</accession>